<dbReference type="KEGG" id="hoh:Hoch_0187"/>
<dbReference type="Gene3D" id="3.40.50.1240">
    <property type="entry name" value="Phosphoglycerate mutase-like"/>
    <property type="match status" value="1"/>
</dbReference>
<dbReference type="STRING" id="502025.Hoch_0187"/>
<dbReference type="RefSeq" id="WP_012825455.1">
    <property type="nucleotide sequence ID" value="NC_013440.1"/>
</dbReference>
<dbReference type="Pfam" id="PF00300">
    <property type="entry name" value="His_Phos_1"/>
    <property type="match status" value="1"/>
</dbReference>
<dbReference type="PROSITE" id="PS51257">
    <property type="entry name" value="PROKAR_LIPOPROTEIN"/>
    <property type="match status" value="1"/>
</dbReference>
<dbReference type="AlphaFoldDB" id="D0LHG6"/>
<dbReference type="SMART" id="SM00855">
    <property type="entry name" value="PGAM"/>
    <property type="match status" value="1"/>
</dbReference>
<evidence type="ECO:0000313" key="2">
    <source>
        <dbReference type="Proteomes" id="UP000001880"/>
    </source>
</evidence>
<dbReference type="GO" id="GO:0016791">
    <property type="term" value="F:phosphatase activity"/>
    <property type="evidence" value="ECO:0007669"/>
    <property type="project" value="TreeGrafter"/>
</dbReference>
<dbReference type="GO" id="GO:0005737">
    <property type="term" value="C:cytoplasm"/>
    <property type="evidence" value="ECO:0007669"/>
    <property type="project" value="TreeGrafter"/>
</dbReference>
<reference evidence="1 2" key="1">
    <citation type="journal article" date="2010" name="Stand. Genomic Sci.">
        <title>Complete genome sequence of Haliangium ochraceum type strain (SMP-2).</title>
        <authorList>
            <consortium name="US DOE Joint Genome Institute (JGI-PGF)"/>
            <person name="Ivanova N."/>
            <person name="Daum C."/>
            <person name="Lang E."/>
            <person name="Abt B."/>
            <person name="Kopitz M."/>
            <person name="Saunders E."/>
            <person name="Lapidus A."/>
            <person name="Lucas S."/>
            <person name="Glavina Del Rio T."/>
            <person name="Nolan M."/>
            <person name="Tice H."/>
            <person name="Copeland A."/>
            <person name="Cheng J.F."/>
            <person name="Chen F."/>
            <person name="Bruce D."/>
            <person name="Goodwin L."/>
            <person name="Pitluck S."/>
            <person name="Mavromatis K."/>
            <person name="Pati A."/>
            <person name="Mikhailova N."/>
            <person name="Chen A."/>
            <person name="Palaniappan K."/>
            <person name="Land M."/>
            <person name="Hauser L."/>
            <person name="Chang Y.J."/>
            <person name="Jeffries C.D."/>
            <person name="Detter J.C."/>
            <person name="Brettin T."/>
            <person name="Rohde M."/>
            <person name="Goker M."/>
            <person name="Bristow J."/>
            <person name="Markowitz V."/>
            <person name="Eisen J.A."/>
            <person name="Hugenholtz P."/>
            <person name="Kyrpides N.C."/>
            <person name="Klenk H.P."/>
        </authorList>
    </citation>
    <scope>NUCLEOTIDE SEQUENCE [LARGE SCALE GENOMIC DNA]</scope>
    <source>
        <strain evidence="2">DSM 14365 / CIP 107738 / JCM 11303 / AJ 13395 / SMP-2</strain>
    </source>
</reference>
<organism evidence="1 2">
    <name type="scientific">Haliangium ochraceum (strain DSM 14365 / JCM 11303 / SMP-2)</name>
    <dbReference type="NCBI Taxonomy" id="502025"/>
    <lineage>
        <taxon>Bacteria</taxon>
        <taxon>Pseudomonadati</taxon>
        <taxon>Myxococcota</taxon>
        <taxon>Polyangia</taxon>
        <taxon>Haliangiales</taxon>
        <taxon>Kofleriaceae</taxon>
        <taxon>Haliangium</taxon>
    </lineage>
</organism>
<accession>D0LHG6</accession>
<protein>
    <submittedName>
        <fullName evidence="1">Phosphoglycerate mutase</fullName>
    </submittedName>
</protein>
<dbReference type="InterPro" id="IPR013078">
    <property type="entry name" value="His_Pase_superF_clade-1"/>
</dbReference>
<dbReference type="eggNOG" id="COG0406">
    <property type="taxonomic scope" value="Bacteria"/>
</dbReference>
<dbReference type="SUPFAM" id="SSF53254">
    <property type="entry name" value="Phosphoglycerate mutase-like"/>
    <property type="match status" value="1"/>
</dbReference>
<dbReference type="HOGENOM" id="CLU_112476_0_0_7"/>
<dbReference type="EMBL" id="CP001804">
    <property type="protein sequence ID" value="ACY12828.1"/>
    <property type="molecule type" value="Genomic_DNA"/>
</dbReference>
<dbReference type="PANTHER" id="PTHR48100:SF1">
    <property type="entry name" value="HISTIDINE PHOSPHATASE FAMILY PROTEIN-RELATED"/>
    <property type="match status" value="1"/>
</dbReference>
<name>D0LHG6_HALO1</name>
<dbReference type="OrthoDB" id="3296006at2"/>
<dbReference type="InterPro" id="IPR029033">
    <property type="entry name" value="His_PPase_superfam"/>
</dbReference>
<sequence length="179" mass="19088">MRIAPVSWRALPVALLVALLTLGVTACAPKPVAATTSIFLVRHGEKAMDAENPALTPAGRARAQSLAQVLRSVALDAVYSTDTARTRQTATPTAEAQGLPVRIYDKDELVRLSLQLRQTPGRYLIVGHSNTTPELVAKLGGEPGAAIDEIGEFDRLYVIVLHPDGSVETLLLRYGDAAP</sequence>
<dbReference type="PANTHER" id="PTHR48100">
    <property type="entry name" value="BROAD-SPECIFICITY PHOSPHATASE YOR283W-RELATED"/>
    <property type="match status" value="1"/>
</dbReference>
<dbReference type="Proteomes" id="UP000001880">
    <property type="component" value="Chromosome"/>
</dbReference>
<dbReference type="InterPro" id="IPR050275">
    <property type="entry name" value="PGM_Phosphatase"/>
</dbReference>
<gene>
    <name evidence="1" type="ordered locus">Hoch_0187</name>
</gene>
<keyword evidence="2" id="KW-1185">Reference proteome</keyword>
<proteinExistence type="predicted"/>
<evidence type="ECO:0000313" key="1">
    <source>
        <dbReference type="EMBL" id="ACY12828.1"/>
    </source>
</evidence>
<dbReference type="CDD" id="cd07040">
    <property type="entry name" value="HP"/>
    <property type="match status" value="1"/>
</dbReference>